<dbReference type="EMBL" id="JACJHX010000003">
    <property type="protein sequence ID" value="MBA9026105.1"/>
    <property type="molecule type" value="Genomic_DNA"/>
</dbReference>
<evidence type="ECO:0000313" key="3">
    <source>
        <dbReference type="EMBL" id="MBA9026105.1"/>
    </source>
</evidence>
<dbReference type="SUPFAM" id="SSF56784">
    <property type="entry name" value="HAD-like"/>
    <property type="match status" value="1"/>
</dbReference>
<dbReference type="RefSeq" id="WP_182502038.1">
    <property type="nucleotide sequence ID" value="NZ_JACJHX010000003.1"/>
</dbReference>
<dbReference type="EC" id="3.1.3.18" evidence="3"/>
<sequence length="206" mass="23999">MLKYIIFDFDGTLADSKMAFISSWNILAEKYRFKEIKFDDIETLKKLSIKERCKLLNFQMYKLPIIIPQFYKLYRKSINDVNLFDGIKDMLSGLEKKGYKTAIISSNSKENILFFLKRNQIDCVTNVLCSGSLFSKDKLIEKFLRENQLESSEVIYVGDEKRDLVACKKAGIKMIWVSWGYDSIEAIQGEKPDYKVHKPSEILTVI</sequence>
<protein>
    <submittedName>
        <fullName evidence="3">Phosphoglycolate phosphatase</fullName>
        <ecNumber evidence="3">3.1.3.18</ecNumber>
    </submittedName>
</protein>
<dbReference type="Gene3D" id="3.40.50.1000">
    <property type="entry name" value="HAD superfamily/HAD-like"/>
    <property type="match status" value="1"/>
</dbReference>
<reference evidence="3 4" key="1">
    <citation type="submission" date="2020-08" db="EMBL/GenBank/DDBJ databases">
        <title>Genomic Encyclopedia of Type Strains, Phase IV (KMG-IV): sequencing the most valuable type-strain genomes for metagenomic binning, comparative biology and taxonomic classification.</title>
        <authorList>
            <person name="Goeker M."/>
        </authorList>
    </citation>
    <scope>NUCLEOTIDE SEQUENCE [LARGE SCALE GENOMIC DNA]</scope>
    <source>
        <strain evidence="3 4">DSM 105481</strain>
    </source>
</reference>
<dbReference type="InterPro" id="IPR036412">
    <property type="entry name" value="HAD-like_sf"/>
</dbReference>
<evidence type="ECO:0000256" key="1">
    <source>
        <dbReference type="ARBA" id="ARBA00022801"/>
    </source>
</evidence>
<dbReference type="Gene3D" id="1.10.150.240">
    <property type="entry name" value="Putative phosphatase, domain 2"/>
    <property type="match status" value="1"/>
</dbReference>
<dbReference type="InterPro" id="IPR050155">
    <property type="entry name" value="HAD-like_hydrolase_sf"/>
</dbReference>
<accession>A0ABR6CM71</accession>
<evidence type="ECO:0000256" key="2">
    <source>
        <dbReference type="ARBA" id="ARBA00022842"/>
    </source>
</evidence>
<dbReference type="PRINTS" id="PR00413">
    <property type="entry name" value="HADHALOGNASE"/>
</dbReference>
<dbReference type="InterPro" id="IPR041492">
    <property type="entry name" value="HAD_2"/>
</dbReference>
<dbReference type="PANTHER" id="PTHR43434">
    <property type="entry name" value="PHOSPHOGLYCOLATE PHOSPHATASE"/>
    <property type="match status" value="1"/>
</dbReference>
<dbReference type="InterPro" id="IPR023214">
    <property type="entry name" value="HAD_sf"/>
</dbReference>
<dbReference type="SFLD" id="SFLDS00003">
    <property type="entry name" value="Haloacid_Dehalogenase"/>
    <property type="match status" value="1"/>
</dbReference>
<evidence type="ECO:0000313" key="4">
    <source>
        <dbReference type="Proteomes" id="UP000626697"/>
    </source>
</evidence>
<dbReference type="PANTHER" id="PTHR43434:SF13">
    <property type="entry name" value="PHOSPHOGLYCOLATE PHOSPHATASE"/>
    <property type="match status" value="1"/>
</dbReference>
<proteinExistence type="predicted"/>
<keyword evidence="1 3" id="KW-0378">Hydrolase</keyword>
<dbReference type="InterPro" id="IPR006439">
    <property type="entry name" value="HAD-SF_hydro_IA"/>
</dbReference>
<name>A0ABR6CM71_9BACI</name>
<dbReference type="InterPro" id="IPR023198">
    <property type="entry name" value="PGP-like_dom2"/>
</dbReference>
<dbReference type="Proteomes" id="UP000626697">
    <property type="component" value="Unassembled WGS sequence"/>
</dbReference>
<dbReference type="GO" id="GO:0008967">
    <property type="term" value="F:phosphoglycolate phosphatase activity"/>
    <property type="evidence" value="ECO:0007669"/>
    <property type="project" value="UniProtKB-EC"/>
</dbReference>
<keyword evidence="4" id="KW-1185">Reference proteome</keyword>
<gene>
    <name evidence="3" type="ORF">HNP81_001390</name>
</gene>
<keyword evidence="2" id="KW-0460">Magnesium</keyword>
<comment type="caution">
    <text evidence="3">The sequence shown here is derived from an EMBL/GenBank/DDBJ whole genome shotgun (WGS) entry which is preliminary data.</text>
</comment>
<dbReference type="SFLD" id="SFLDG01129">
    <property type="entry name" value="C1.5:_HAD__Beta-PGM__Phosphata"/>
    <property type="match status" value="1"/>
</dbReference>
<organism evidence="3 4">
    <name type="scientific">Peribacillus huizhouensis</name>
    <dbReference type="NCBI Taxonomy" id="1501239"/>
    <lineage>
        <taxon>Bacteria</taxon>
        <taxon>Bacillati</taxon>
        <taxon>Bacillota</taxon>
        <taxon>Bacilli</taxon>
        <taxon>Bacillales</taxon>
        <taxon>Bacillaceae</taxon>
        <taxon>Peribacillus</taxon>
    </lineage>
</organism>
<dbReference type="Pfam" id="PF13419">
    <property type="entry name" value="HAD_2"/>
    <property type="match status" value="1"/>
</dbReference>
<dbReference type="NCBIfam" id="TIGR01549">
    <property type="entry name" value="HAD-SF-IA-v1"/>
    <property type="match status" value="1"/>
</dbReference>